<feature type="chain" id="PRO_5046480717" evidence="1">
    <location>
        <begin position="25"/>
        <end position="364"/>
    </location>
</feature>
<feature type="domain" description="Mce/MlaD" evidence="2">
    <location>
        <begin position="45"/>
        <end position="119"/>
    </location>
</feature>
<dbReference type="PANTHER" id="PTHR33371">
    <property type="entry name" value="INTERMEMBRANE PHOSPHOLIPID TRANSPORT SYSTEM BINDING PROTEIN MLAD-RELATED"/>
    <property type="match status" value="1"/>
</dbReference>
<keyword evidence="5" id="KW-1185">Reference proteome</keyword>
<comment type="caution">
    <text evidence="4">The sequence shown here is derived from an EMBL/GenBank/DDBJ whole genome shotgun (WGS) entry which is preliminary data.</text>
</comment>
<dbReference type="InterPro" id="IPR024516">
    <property type="entry name" value="Mce_C"/>
</dbReference>
<sequence length="364" mass="37298">MAGSPATKVRFPLLALGAVLWASAGCGYTVADLPLPKPGAGGAVYTLHAVFENALNLPDQAKVKLGGSDIGVVSGIRVHRFEAVVDLQIRSEIALPNGTGVALRQATPLGDVFVALTPPHRPSAAGVLTDGDTIARAATSAGATVEELLVSVSLLFDGGGVARLARLGDQLGDIVDGHGGELAHLVTELTGVVGELHANSARVDAALTEFGTLADALDARRTELGRVADTLPQAIGAVAEHNRTVGDLLATLSTATAALGDYSATTGDRLAELLDSVDALLAALGAVGDGITVTADQLEEILPRLQAATRGRSLVVGMTLTGLDIGLLTDPEHSKFWDRNDVADFVGSFLQVLQVVQGRVSGPR</sequence>
<evidence type="ECO:0000313" key="5">
    <source>
        <dbReference type="Proteomes" id="UP001601444"/>
    </source>
</evidence>
<evidence type="ECO:0000259" key="3">
    <source>
        <dbReference type="Pfam" id="PF11887"/>
    </source>
</evidence>
<feature type="domain" description="Mammalian cell entry C-terminal" evidence="3">
    <location>
        <begin position="127"/>
        <end position="314"/>
    </location>
</feature>
<evidence type="ECO:0000259" key="2">
    <source>
        <dbReference type="Pfam" id="PF02470"/>
    </source>
</evidence>
<protein>
    <submittedName>
        <fullName evidence="4">MlaD family protein</fullName>
    </submittedName>
</protein>
<gene>
    <name evidence="4" type="ORF">ACFYTF_19520</name>
</gene>
<dbReference type="Pfam" id="PF02470">
    <property type="entry name" value="MlaD"/>
    <property type="match status" value="1"/>
</dbReference>
<dbReference type="InterPro" id="IPR052336">
    <property type="entry name" value="MlaD_Phospholipid_Transporter"/>
</dbReference>
<feature type="signal peptide" evidence="1">
    <location>
        <begin position="1"/>
        <end position="24"/>
    </location>
</feature>
<dbReference type="Pfam" id="PF11887">
    <property type="entry name" value="Mce4_CUP1"/>
    <property type="match status" value="1"/>
</dbReference>
<name>A0ABW6PS06_9NOCA</name>
<dbReference type="PANTHER" id="PTHR33371:SF15">
    <property type="entry name" value="LIPOPROTEIN LPRN"/>
    <property type="match status" value="1"/>
</dbReference>
<dbReference type="Proteomes" id="UP001601444">
    <property type="component" value="Unassembled WGS sequence"/>
</dbReference>
<organism evidence="4 5">
    <name type="scientific">Nocardia thailandica</name>
    <dbReference type="NCBI Taxonomy" id="257275"/>
    <lineage>
        <taxon>Bacteria</taxon>
        <taxon>Bacillati</taxon>
        <taxon>Actinomycetota</taxon>
        <taxon>Actinomycetes</taxon>
        <taxon>Mycobacteriales</taxon>
        <taxon>Nocardiaceae</taxon>
        <taxon>Nocardia</taxon>
    </lineage>
</organism>
<reference evidence="4 5" key="1">
    <citation type="submission" date="2024-10" db="EMBL/GenBank/DDBJ databases">
        <title>The Natural Products Discovery Center: Release of the First 8490 Sequenced Strains for Exploring Actinobacteria Biosynthetic Diversity.</title>
        <authorList>
            <person name="Kalkreuter E."/>
            <person name="Kautsar S.A."/>
            <person name="Yang D."/>
            <person name="Bader C.D."/>
            <person name="Teijaro C.N."/>
            <person name="Fluegel L."/>
            <person name="Davis C.M."/>
            <person name="Simpson J.R."/>
            <person name="Lauterbach L."/>
            <person name="Steele A.D."/>
            <person name="Gui C."/>
            <person name="Meng S."/>
            <person name="Li G."/>
            <person name="Viehrig K."/>
            <person name="Ye F."/>
            <person name="Su P."/>
            <person name="Kiefer A.F."/>
            <person name="Nichols A."/>
            <person name="Cepeda A.J."/>
            <person name="Yan W."/>
            <person name="Fan B."/>
            <person name="Jiang Y."/>
            <person name="Adhikari A."/>
            <person name="Zheng C.-J."/>
            <person name="Schuster L."/>
            <person name="Cowan T.M."/>
            <person name="Smanski M.J."/>
            <person name="Chevrette M.G."/>
            <person name="De Carvalho L.P.S."/>
            <person name="Shen B."/>
        </authorList>
    </citation>
    <scope>NUCLEOTIDE SEQUENCE [LARGE SCALE GENOMIC DNA]</scope>
    <source>
        <strain evidence="4 5">NPDC004045</strain>
    </source>
</reference>
<accession>A0ABW6PS06</accession>
<dbReference type="EMBL" id="JBIAMX010000012">
    <property type="protein sequence ID" value="MFF0545023.1"/>
    <property type="molecule type" value="Genomic_DNA"/>
</dbReference>
<proteinExistence type="predicted"/>
<keyword evidence="1" id="KW-0732">Signal</keyword>
<dbReference type="RefSeq" id="WP_387701511.1">
    <property type="nucleotide sequence ID" value="NZ_JBIAMX010000012.1"/>
</dbReference>
<dbReference type="InterPro" id="IPR003399">
    <property type="entry name" value="Mce/MlaD"/>
</dbReference>
<evidence type="ECO:0000256" key="1">
    <source>
        <dbReference type="SAM" id="SignalP"/>
    </source>
</evidence>
<evidence type="ECO:0000313" key="4">
    <source>
        <dbReference type="EMBL" id="MFF0545023.1"/>
    </source>
</evidence>